<reference evidence="2 3" key="1">
    <citation type="submission" date="2016-12" db="EMBL/GenBank/DDBJ databases">
        <title>Domibacillus antri genome sequencing.</title>
        <authorList>
            <person name="Verma A."/>
            <person name="Krishnamurthi S."/>
        </authorList>
    </citation>
    <scope>NUCLEOTIDE SEQUENCE [LARGE SCALE GENOMIC DNA]</scope>
    <source>
        <strain evidence="2 3">XD80</strain>
    </source>
</reference>
<gene>
    <name evidence="2" type="ORF">BTO30_02765</name>
</gene>
<accession>A0A1Q8Q965</accession>
<dbReference type="AlphaFoldDB" id="A0A1Q8Q965"/>
<evidence type="ECO:0000313" key="2">
    <source>
        <dbReference type="EMBL" id="OLN23896.1"/>
    </source>
</evidence>
<dbReference type="InterPro" id="IPR027417">
    <property type="entry name" value="P-loop_NTPase"/>
</dbReference>
<evidence type="ECO:0000259" key="1">
    <source>
        <dbReference type="Pfam" id="PF01695"/>
    </source>
</evidence>
<proteinExistence type="predicted"/>
<name>A0A1Q8Q965_9BACI</name>
<dbReference type="EMBL" id="MSDU01000004">
    <property type="protein sequence ID" value="OLN23896.1"/>
    <property type="molecule type" value="Genomic_DNA"/>
</dbReference>
<sequence length="261" mass="30058">MSSISEECPYRQCDGTGLIWIKDHEKNREFMEKCKCREIKALERKLSAAQMPDEFKKTTIQSFDITIYEQEESRQCAAKAKRIAGNFVKKFELMKEQGKGLYLYSSIKGSGKTRLAASILNALLKTQDSREHPLSIYYSSTADLIGEIKKTFSDDSTIKSSDIIDSVKKVDVLILDDIGVEKVTDWVEETFTRILDFRLQHQKITIFTSNLSIDELDNKYPQGRISSRIEKMTFPVHMPEEKIRHKIAKNENESLLDTLLE</sequence>
<dbReference type="Gene3D" id="3.40.50.300">
    <property type="entry name" value="P-loop containing nucleotide triphosphate hydrolases"/>
    <property type="match status" value="1"/>
</dbReference>
<dbReference type="PANTHER" id="PTHR30050:SF8">
    <property type="entry name" value="PRIMOSOMAL PROTEIN DNAI"/>
    <property type="match status" value="1"/>
</dbReference>
<evidence type="ECO:0000313" key="3">
    <source>
        <dbReference type="Proteomes" id="UP000185568"/>
    </source>
</evidence>
<dbReference type="GO" id="GO:0005524">
    <property type="term" value="F:ATP binding"/>
    <property type="evidence" value="ECO:0007669"/>
    <property type="project" value="InterPro"/>
</dbReference>
<dbReference type="Pfam" id="PF01695">
    <property type="entry name" value="IstB_IS21"/>
    <property type="match status" value="1"/>
</dbReference>
<comment type="caution">
    <text evidence="2">The sequence shown here is derived from an EMBL/GenBank/DDBJ whole genome shotgun (WGS) entry which is preliminary data.</text>
</comment>
<dbReference type="STRING" id="1714264.BTO30_02765"/>
<dbReference type="PANTHER" id="PTHR30050">
    <property type="entry name" value="CHROMOSOMAL REPLICATION INITIATOR PROTEIN DNAA"/>
    <property type="match status" value="1"/>
</dbReference>
<dbReference type="Proteomes" id="UP000185568">
    <property type="component" value="Unassembled WGS sequence"/>
</dbReference>
<protein>
    <recommendedName>
        <fullName evidence="1">IstB-like ATP-binding domain-containing protein</fullName>
    </recommendedName>
</protein>
<organism evidence="2 3">
    <name type="scientific">Domibacillus antri</name>
    <dbReference type="NCBI Taxonomy" id="1714264"/>
    <lineage>
        <taxon>Bacteria</taxon>
        <taxon>Bacillati</taxon>
        <taxon>Bacillota</taxon>
        <taxon>Bacilli</taxon>
        <taxon>Bacillales</taxon>
        <taxon>Bacillaceae</taxon>
        <taxon>Domibacillus</taxon>
    </lineage>
</organism>
<dbReference type="SUPFAM" id="SSF52540">
    <property type="entry name" value="P-loop containing nucleoside triphosphate hydrolases"/>
    <property type="match status" value="1"/>
</dbReference>
<keyword evidence="3" id="KW-1185">Reference proteome</keyword>
<feature type="domain" description="IstB-like ATP-binding" evidence="1">
    <location>
        <begin position="36"/>
        <end position="220"/>
    </location>
</feature>
<dbReference type="GO" id="GO:0006260">
    <property type="term" value="P:DNA replication"/>
    <property type="evidence" value="ECO:0007669"/>
    <property type="project" value="TreeGrafter"/>
</dbReference>
<dbReference type="InterPro" id="IPR002611">
    <property type="entry name" value="IstB_ATP-bd"/>
</dbReference>